<proteinExistence type="predicted"/>
<dbReference type="Proteomes" id="UP001604336">
    <property type="component" value="Unassembled WGS sequence"/>
</dbReference>
<sequence>MEIYTCESWRNFISSKILGMVYLDSETLHKRDLRELAVVVGCATKNYHCPNSTYRALREVGCPKTNTFMTVEVEIGIFLGDLQDITRLSILGEYYEEIVLSLSELMDLFPSLADICLMFSH</sequence>
<reference evidence="2" key="1">
    <citation type="submission" date="2024-07" db="EMBL/GenBank/DDBJ databases">
        <title>Two chromosome-level genome assemblies of Korean endemic species Abeliophyllum distichum and Forsythia ovata (Oleaceae).</title>
        <authorList>
            <person name="Jang H."/>
        </authorList>
    </citation>
    <scope>NUCLEOTIDE SEQUENCE [LARGE SCALE GENOMIC DNA]</scope>
</reference>
<evidence type="ECO:0000313" key="1">
    <source>
        <dbReference type="EMBL" id="KAL2518118.1"/>
    </source>
</evidence>
<comment type="caution">
    <text evidence="1">The sequence shown here is derived from an EMBL/GenBank/DDBJ whole genome shotgun (WGS) entry which is preliminary data.</text>
</comment>
<dbReference type="EMBL" id="JBFOLK010000004">
    <property type="protein sequence ID" value="KAL2518118.1"/>
    <property type="molecule type" value="Genomic_DNA"/>
</dbReference>
<accession>A0ABD1U056</accession>
<protein>
    <submittedName>
        <fullName evidence="1">Uncharacterized protein</fullName>
    </submittedName>
</protein>
<organism evidence="1 2">
    <name type="scientific">Abeliophyllum distichum</name>
    <dbReference type="NCBI Taxonomy" id="126358"/>
    <lineage>
        <taxon>Eukaryota</taxon>
        <taxon>Viridiplantae</taxon>
        <taxon>Streptophyta</taxon>
        <taxon>Embryophyta</taxon>
        <taxon>Tracheophyta</taxon>
        <taxon>Spermatophyta</taxon>
        <taxon>Magnoliopsida</taxon>
        <taxon>eudicotyledons</taxon>
        <taxon>Gunneridae</taxon>
        <taxon>Pentapetalae</taxon>
        <taxon>asterids</taxon>
        <taxon>lamiids</taxon>
        <taxon>Lamiales</taxon>
        <taxon>Oleaceae</taxon>
        <taxon>Forsythieae</taxon>
        <taxon>Abeliophyllum</taxon>
    </lineage>
</organism>
<name>A0ABD1U056_9LAMI</name>
<dbReference type="AlphaFoldDB" id="A0ABD1U056"/>
<keyword evidence="2" id="KW-1185">Reference proteome</keyword>
<gene>
    <name evidence="1" type="ORF">Adt_14365</name>
</gene>
<evidence type="ECO:0000313" key="2">
    <source>
        <dbReference type="Proteomes" id="UP001604336"/>
    </source>
</evidence>